<feature type="coiled-coil region" evidence="1">
    <location>
        <begin position="483"/>
        <end position="588"/>
    </location>
</feature>
<keyword evidence="1" id="KW-0175">Coiled coil</keyword>
<organism evidence="2">
    <name type="scientific">Haptolina ericina</name>
    <dbReference type="NCBI Taxonomy" id="156174"/>
    <lineage>
        <taxon>Eukaryota</taxon>
        <taxon>Haptista</taxon>
        <taxon>Haptophyta</taxon>
        <taxon>Prymnesiophyceae</taxon>
        <taxon>Prymnesiales</taxon>
        <taxon>Prymnesiaceae</taxon>
        <taxon>Haptolina</taxon>
    </lineage>
</organism>
<dbReference type="EMBL" id="HBHX01072728">
    <property type="protein sequence ID" value="CAE0153861.1"/>
    <property type="molecule type" value="Transcribed_RNA"/>
</dbReference>
<name>A0A7S3FNH8_9EUKA</name>
<gene>
    <name evidence="2" type="ORF">HERI1096_LOCUS40238</name>
</gene>
<reference evidence="2" key="1">
    <citation type="submission" date="2021-01" db="EMBL/GenBank/DDBJ databases">
        <authorList>
            <person name="Corre E."/>
            <person name="Pelletier E."/>
            <person name="Niang G."/>
            <person name="Scheremetjew M."/>
            <person name="Finn R."/>
            <person name="Kale V."/>
            <person name="Holt S."/>
            <person name="Cochrane G."/>
            <person name="Meng A."/>
            <person name="Brown T."/>
            <person name="Cohen L."/>
        </authorList>
    </citation>
    <scope>NUCLEOTIDE SEQUENCE</scope>
    <source>
        <strain evidence="2">CCMP281</strain>
    </source>
</reference>
<proteinExistence type="predicted"/>
<dbReference type="AlphaFoldDB" id="A0A7S3FNH8"/>
<accession>A0A7S3FNH8</accession>
<evidence type="ECO:0000313" key="2">
    <source>
        <dbReference type="EMBL" id="CAE0153861.1"/>
    </source>
</evidence>
<protein>
    <recommendedName>
        <fullName evidence="3">Band 7 domain-containing protein</fullName>
    </recommendedName>
</protein>
<sequence>MVFYGHKTIRTGERYAVWSMNGACKLVDGPKRITLFRQKKERLTCYTAGPDAYLVIKRRDGSTQHMPGPSSMFLHPVEHESIKVMPATEVKASEALVVIRQRQADGGKQAEHGVEMRIVKGPARFYPAADELVQHKLTEHIADHNSYLEIRKRDGSIEIMAGPCGTFLDPVTDDSIRLCSATTVGASEALVISRQRGERSSTALGAPVDAAADSSAVDAAVEHRIVRGPARFIPSANEWVHQKLKEHIADENSYMEVRKRAGPIEIIHGPHSMFLDPVYDESIRVLPAKMIDASEALVVYKHSAGHEGGVMRRVVRGPARFIPASDEYLHHFEWSGVPKDGSKTTYQPKQLKFSALKVIPMTAYHNVSEVRTNDDTLITIKLMLFFDLLDIEKMLDATPDPIGDFINAASSDVIAFCSAVSYETFLNETHKLNDLGTFSQLVSRAEHIGYKMDKVVFRGFQAGAKLQAMHDDAIQERTRLRLLEETQAQEQRAMDLRLAAEQQRMAKEAELKVEQARLEAEISLSTQKAKLAEQALIDTAEQERARLQQETAVAELRAKGAVEAEIESKKLEVEKARNEEQLRVMREMNSLKVDLTKVLVSQQPHVDSVIKLDTGAGSRPESSATAAAAGKGLIGALQLNL</sequence>
<evidence type="ECO:0000256" key="1">
    <source>
        <dbReference type="SAM" id="Coils"/>
    </source>
</evidence>
<evidence type="ECO:0008006" key="3">
    <source>
        <dbReference type="Google" id="ProtNLM"/>
    </source>
</evidence>